<dbReference type="InterPro" id="IPR011333">
    <property type="entry name" value="SKP1/BTB/POZ_sf"/>
</dbReference>
<dbReference type="Gene3D" id="3.30.710.10">
    <property type="entry name" value="Potassium Channel Kv1.1, Chain A"/>
    <property type="match status" value="1"/>
</dbReference>
<dbReference type="GO" id="GO:0016567">
    <property type="term" value="P:protein ubiquitination"/>
    <property type="evidence" value="ECO:0007669"/>
    <property type="project" value="InterPro"/>
</dbReference>
<feature type="domain" description="BPM/SPOP BACK" evidence="4">
    <location>
        <begin position="66"/>
        <end position="118"/>
    </location>
</feature>
<evidence type="ECO:0000259" key="3">
    <source>
        <dbReference type="Pfam" id="PF00651"/>
    </source>
</evidence>
<evidence type="ECO:0000259" key="4">
    <source>
        <dbReference type="Pfam" id="PF24570"/>
    </source>
</evidence>
<proteinExistence type="inferred from homology"/>
<sequence>MQPAVFRALFHFIYTDSLPDDVDQNAGVSKSDLIWHLLVAADRYAVDRLKSLCERIFCKNLEVETLSATLALAYQHNCDRLKGICLDFISISSVMDAVMATDGYKDLKMTCPAALIDMFEKTLRFHKS</sequence>
<dbReference type="AlphaFoldDB" id="A0A8T0QWR5"/>
<dbReference type="PANTHER" id="PTHR26379:SF482">
    <property type="entry name" value="BTB DOMAIN-CONTAINING PROTEIN"/>
    <property type="match status" value="1"/>
</dbReference>
<dbReference type="Gene3D" id="1.25.40.420">
    <property type="match status" value="1"/>
</dbReference>
<protein>
    <recommendedName>
        <fullName evidence="7">BTB domain-containing protein</fullName>
    </recommendedName>
</protein>
<dbReference type="Pfam" id="PF00651">
    <property type="entry name" value="BTB"/>
    <property type="match status" value="1"/>
</dbReference>
<name>A0A8T0QWR5_PANVG</name>
<evidence type="ECO:0000256" key="2">
    <source>
        <dbReference type="ARBA" id="ARBA00010846"/>
    </source>
</evidence>
<gene>
    <name evidence="5" type="ORF">PVAP13_6NG198500</name>
</gene>
<evidence type="ECO:0000313" key="5">
    <source>
        <dbReference type="EMBL" id="KAG2577574.1"/>
    </source>
</evidence>
<comment type="caution">
    <text evidence="5">The sequence shown here is derived from an EMBL/GenBank/DDBJ whole genome shotgun (WGS) entry which is preliminary data.</text>
</comment>
<evidence type="ECO:0000313" key="6">
    <source>
        <dbReference type="Proteomes" id="UP000823388"/>
    </source>
</evidence>
<organism evidence="5 6">
    <name type="scientific">Panicum virgatum</name>
    <name type="common">Blackwell switchgrass</name>
    <dbReference type="NCBI Taxonomy" id="38727"/>
    <lineage>
        <taxon>Eukaryota</taxon>
        <taxon>Viridiplantae</taxon>
        <taxon>Streptophyta</taxon>
        <taxon>Embryophyta</taxon>
        <taxon>Tracheophyta</taxon>
        <taxon>Spermatophyta</taxon>
        <taxon>Magnoliopsida</taxon>
        <taxon>Liliopsida</taxon>
        <taxon>Poales</taxon>
        <taxon>Poaceae</taxon>
        <taxon>PACMAD clade</taxon>
        <taxon>Panicoideae</taxon>
        <taxon>Panicodae</taxon>
        <taxon>Paniceae</taxon>
        <taxon>Panicinae</taxon>
        <taxon>Panicum</taxon>
        <taxon>Panicum sect. Hiantes</taxon>
    </lineage>
</organism>
<dbReference type="Pfam" id="PF24570">
    <property type="entry name" value="BACK_BPM_SPOP"/>
    <property type="match status" value="1"/>
</dbReference>
<reference evidence="5" key="1">
    <citation type="submission" date="2020-05" db="EMBL/GenBank/DDBJ databases">
        <title>WGS assembly of Panicum virgatum.</title>
        <authorList>
            <person name="Lovell J.T."/>
            <person name="Jenkins J."/>
            <person name="Shu S."/>
            <person name="Juenger T.E."/>
            <person name="Schmutz J."/>
        </authorList>
    </citation>
    <scope>NUCLEOTIDE SEQUENCE</scope>
    <source>
        <strain evidence="5">AP13</strain>
    </source>
</reference>
<dbReference type="InterPro" id="IPR056423">
    <property type="entry name" value="BACK_BPM_SPOP"/>
</dbReference>
<comment type="similarity">
    <text evidence="2">Belongs to the Tdpoz family.</text>
</comment>
<comment type="pathway">
    <text evidence="1">Protein modification; protein ubiquitination.</text>
</comment>
<keyword evidence="6" id="KW-1185">Reference proteome</keyword>
<evidence type="ECO:0000256" key="1">
    <source>
        <dbReference type="ARBA" id="ARBA00004906"/>
    </source>
</evidence>
<dbReference type="InterPro" id="IPR000210">
    <property type="entry name" value="BTB/POZ_dom"/>
</dbReference>
<feature type="domain" description="BTB" evidence="3">
    <location>
        <begin position="1"/>
        <end position="60"/>
    </location>
</feature>
<dbReference type="EMBL" id="CM029048">
    <property type="protein sequence ID" value="KAG2577574.1"/>
    <property type="molecule type" value="Genomic_DNA"/>
</dbReference>
<evidence type="ECO:0008006" key="7">
    <source>
        <dbReference type="Google" id="ProtNLM"/>
    </source>
</evidence>
<dbReference type="InterPro" id="IPR045005">
    <property type="entry name" value="BPM1-6"/>
</dbReference>
<dbReference type="PANTHER" id="PTHR26379">
    <property type="entry name" value="BTB/POZ AND MATH DOMAIN-CONTAINING PROTEIN 1"/>
    <property type="match status" value="1"/>
</dbReference>
<accession>A0A8T0QWR5</accession>
<dbReference type="Proteomes" id="UP000823388">
    <property type="component" value="Chromosome 6N"/>
</dbReference>
<dbReference type="SUPFAM" id="SSF54695">
    <property type="entry name" value="POZ domain"/>
    <property type="match status" value="1"/>
</dbReference>